<evidence type="ECO:0000256" key="10">
    <source>
        <dbReference type="ARBA" id="ARBA00023136"/>
    </source>
</evidence>
<dbReference type="InterPro" id="IPR002429">
    <property type="entry name" value="CcO_II-like_C"/>
</dbReference>
<accession>A0A7G6VZL0</accession>
<keyword evidence="7" id="KW-0249">Electron transport</keyword>
<evidence type="ECO:0000313" key="16">
    <source>
        <dbReference type="EMBL" id="QNE07175.1"/>
    </source>
</evidence>
<dbReference type="InterPro" id="IPR045187">
    <property type="entry name" value="CcO_II"/>
</dbReference>
<keyword evidence="3" id="KW-0813">Transport</keyword>
<dbReference type="Proteomes" id="UP000515297">
    <property type="component" value="Plasmid plas1"/>
</dbReference>
<dbReference type="InterPro" id="IPR036257">
    <property type="entry name" value="Cyt_c_oxidase_su2_TM_sf"/>
</dbReference>
<dbReference type="PRINTS" id="PR01166">
    <property type="entry name" value="CYCOXIDASEII"/>
</dbReference>
<evidence type="ECO:0000256" key="6">
    <source>
        <dbReference type="ARBA" id="ARBA00022723"/>
    </source>
</evidence>
<dbReference type="GO" id="GO:0042773">
    <property type="term" value="P:ATP synthesis coupled electron transport"/>
    <property type="evidence" value="ECO:0007669"/>
    <property type="project" value="TreeGrafter"/>
</dbReference>
<dbReference type="GO" id="GO:0016020">
    <property type="term" value="C:membrane"/>
    <property type="evidence" value="ECO:0007669"/>
    <property type="project" value="UniProtKB-SubCell"/>
</dbReference>
<evidence type="ECO:0000256" key="13">
    <source>
        <dbReference type="ARBA" id="ARBA00047816"/>
    </source>
</evidence>
<dbReference type="GO" id="GO:0005507">
    <property type="term" value="F:copper ion binding"/>
    <property type="evidence" value="ECO:0007669"/>
    <property type="project" value="InterPro"/>
</dbReference>
<evidence type="ECO:0000256" key="5">
    <source>
        <dbReference type="ARBA" id="ARBA00022692"/>
    </source>
</evidence>
<keyword evidence="5 14" id="KW-0812">Transmembrane</keyword>
<evidence type="ECO:0000256" key="8">
    <source>
        <dbReference type="ARBA" id="ARBA00022989"/>
    </source>
</evidence>
<keyword evidence="8 14" id="KW-1133">Transmembrane helix</keyword>
<keyword evidence="4" id="KW-0679">Respiratory chain</keyword>
<evidence type="ECO:0000259" key="15">
    <source>
        <dbReference type="PROSITE" id="PS50857"/>
    </source>
</evidence>
<evidence type="ECO:0000256" key="2">
    <source>
        <dbReference type="ARBA" id="ARBA00007866"/>
    </source>
</evidence>
<evidence type="ECO:0000256" key="4">
    <source>
        <dbReference type="ARBA" id="ARBA00022660"/>
    </source>
</evidence>
<keyword evidence="6" id="KW-0479">Metal-binding</keyword>
<dbReference type="Pfam" id="PF00116">
    <property type="entry name" value="COX2"/>
    <property type="match status" value="1"/>
</dbReference>
<dbReference type="PANTHER" id="PTHR22888:SF9">
    <property type="entry name" value="CYTOCHROME C OXIDASE SUBUNIT 2"/>
    <property type="match status" value="1"/>
</dbReference>
<keyword evidence="9" id="KW-0186">Copper</keyword>
<feature type="transmembrane region" description="Helical" evidence="14">
    <location>
        <begin position="52"/>
        <end position="74"/>
    </location>
</feature>
<evidence type="ECO:0000256" key="11">
    <source>
        <dbReference type="ARBA" id="ARBA00024688"/>
    </source>
</evidence>
<dbReference type="SUPFAM" id="SSF49503">
    <property type="entry name" value="Cupredoxins"/>
    <property type="match status" value="1"/>
</dbReference>
<comment type="similarity">
    <text evidence="2">Belongs to the cytochrome c oxidase subunit 2 family.</text>
</comment>
<feature type="domain" description="Cytochrome oxidase subunit II copper A binding" evidence="15">
    <location>
        <begin position="122"/>
        <end position="233"/>
    </location>
</feature>
<dbReference type="PANTHER" id="PTHR22888">
    <property type="entry name" value="CYTOCHROME C OXIDASE, SUBUNIT II"/>
    <property type="match status" value="1"/>
</dbReference>
<geneLocation type="plasmid" evidence="16 17">
    <name>plas1</name>
</geneLocation>
<evidence type="ECO:0000256" key="7">
    <source>
        <dbReference type="ARBA" id="ARBA00022982"/>
    </source>
</evidence>
<keyword evidence="10 14" id="KW-0472">Membrane</keyword>
<evidence type="ECO:0000313" key="17">
    <source>
        <dbReference type="Proteomes" id="UP000515297"/>
    </source>
</evidence>
<organism evidence="16 17">
    <name type="scientific">Croceicoccus marinus</name>
    <dbReference type="NCBI Taxonomy" id="450378"/>
    <lineage>
        <taxon>Bacteria</taxon>
        <taxon>Pseudomonadati</taxon>
        <taxon>Pseudomonadota</taxon>
        <taxon>Alphaproteobacteria</taxon>
        <taxon>Sphingomonadales</taxon>
        <taxon>Erythrobacteraceae</taxon>
        <taxon>Croceicoccus</taxon>
    </lineage>
</organism>
<dbReference type="NCBIfam" id="TIGR02866">
    <property type="entry name" value="CoxB"/>
    <property type="match status" value="1"/>
</dbReference>
<dbReference type="PROSITE" id="PS50857">
    <property type="entry name" value="COX2_CUA"/>
    <property type="match status" value="1"/>
</dbReference>
<protein>
    <recommendedName>
        <fullName evidence="12">Cytochrome aa3 subunit 2</fullName>
    </recommendedName>
</protein>
<keyword evidence="16" id="KW-0614">Plasmid</keyword>
<evidence type="ECO:0000256" key="12">
    <source>
        <dbReference type="ARBA" id="ARBA00031399"/>
    </source>
</evidence>
<name>A0A7G6VZL0_9SPHN</name>
<dbReference type="EMBL" id="CP060053">
    <property type="protein sequence ID" value="QNE07175.1"/>
    <property type="molecule type" value="Genomic_DNA"/>
</dbReference>
<dbReference type="Gene3D" id="1.10.287.90">
    <property type="match status" value="1"/>
</dbReference>
<evidence type="ECO:0000256" key="14">
    <source>
        <dbReference type="SAM" id="Phobius"/>
    </source>
</evidence>
<evidence type="ECO:0000256" key="1">
    <source>
        <dbReference type="ARBA" id="ARBA00004141"/>
    </source>
</evidence>
<dbReference type="InterPro" id="IPR014222">
    <property type="entry name" value="Cyt_c_oxidase_su2"/>
</dbReference>
<evidence type="ECO:0000256" key="3">
    <source>
        <dbReference type="ARBA" id="ARBA00022448"/>
    </source>
</evidence>
<comment type="function">
    <text evidence="11">Subunits I and II form the functional core of the enzyme complex. Electrons originating in cytochrome c are transferred via heme a and Cu(A) to the binuclear center formed by heme a3 and Cu(B).</text>
</comment>
<sequence>MHAVTHRFRPSRDRLRLASPICLLPALAACKGGLSTIDPAGPSASRVANLWWWMLGGSALLCTLVFTLLLVALFRRGVADRETPARKRVWIGWLGVVMPVAVLMVLLGFALWVGERNLPTDRAAQVVQVTAYNYGWEFCYENGSCSEGVLRIPARQSVDLDITATDVIHSLWIPRLAGKMDAIPGQINRLRIQADRPGQYEAVCAEYCGVGHVYHRFVVEAYDTGETDYAVEAAR</sequence>
<dbReference type="Gene3D" id="2.60.40.420">
    <property type="entry name" value="Cupredoxins - blue copper proteins"/>
    <property type="match status" value="1"/>
</dbReference>
<dbReference type="GO" id="GO:0004129">
    <property type="term" value="F:cytochrome-c oxidase activity"/>
    <property type="evidence" value="ECO:0007669"/>
    <property type="project" value="UniProtKB-EC"/>
</dbReference>
<comment type="subcellular location">
    <subcellularLocation>
        <location evidence="1">Membrane</location>
        <topology evidence="1">Multi-pass membrane protein</topology>
    </subcellularLocation>
</comment>
<proteinExistence type="inferred from homology"/>
<reference evidence="16 17" key="1">
    <citation type="submission" date="2020-08" db="EMBL/GenBank/DDBJ databases">
        <authorList>
            <person name="Liu G."/>
            <person name="Sun C."/>
        </authorList>
    </citation>
    <scope>NUCLEOTIDE SEQUENCE [LARGE SCALE GENOMIC DNA]</scope>
    <source>
        <strain evidence="16 17">OT19</strain>
        <plasmid evidence="16 17">plas1</plasmid>
    </source>
</reference>
<comment type="catalytic activity">
    <reaction evidence="13">
        <text>4 Fe(II)-[cytochrome c] + O2 + 8 H(+)(in) = 4 Fe(III)-[cytochrome c] + 2 H2O + 4 H(+)(out)</text>
        <dbReference type="Rhea" id="RHEA:11436"/>
        <dbReference type="Rhea" id="RHEA-COMP:10350"/>
        <dbReference type="Rhea" id="RHEA-COMP:14399"/>
        <dbReference type="ChEBI" id="CHEBI:15377"/>
        <dbReference type="ChEBI" id="CHEBI:15378"/>
        <dbReference type="ChEBI" id="CHEBI:15379"/>
        <dbReference type="ChEBI" id="CHEBI:29033"/>
        <dbReference type="ChEBI" id="CHEBI:29034"/>
        <dbReference type="EC" id="7.1.1.9"/>
    </reaction>
</comment>
<dbReference type="GO" id="GO:0016491">
    <property type="term" value="F:oxidoreductase activity"/>
    <property type="evidence" value="ECO:0007669"/>
    <property type="project" value="InterPro"/>
</dbReference>
<dbReference type="AlphaFoldDB" id="A0A7G6VZL0"/>
<evidence type="ECO:0000256" key="9">
    <source>
        <dbReference type="ARBA" id="ARBA00023008"/>
    </source>
</evidence>
<feature type="transmembrane region" description="Helical" evidence="14">
    <location>
        <begin position="90"/>
        <end position="113"/>
    </location>
</feature>
<gene>
    <name evidence="16" type="primary">coxB</name>
    <name evidence="16" type="ORF">H4O24_19385</name>
</gene>
<dbReference type="InterPro" id="IPR008972">
    <property type="entry name" value="Cupredoxin"/>
</dbReference>
<dbReference type="PROSITE" id="PS51257">
    <property type="entry name" value="PROKAR_LIPOPROTEIN"/>
    <property type="match status" value="1"/>
</dbReference>